<evidence type="ECO:0000313" key="3">
    <source>
        <dbReference type="Proteomes" id="UP000029495"/>
    </source>
</evidence>
<evidence type="ECO:0000256" key="1">
    <source>
        <dbReference type="SAM" id="Phobius"/>
    </source>
</evidence>
<keyword evidence="1" id="KW-1133">Transmembrane helix</keyword>
<keyword evidence="3" id="KW-1185">Reference proteome</keyword>
<gene>
    <name evidence="2" type="ORF">LH22_12035</name>
</gene>
<feature type="transmembrane region" description="Helical" evidence="1">
    <location>
        <begin position="37"/>
        <end position="57"/>
    </location>
</feature>
<protein>
    <submittedName>
        <fullName evidence="2">Uncharacterized protein</fullName>
    </submittedName>
</protein>
<organism evidence="2 3">
    <name type="scientific">Pantoea rwandensis</name>
    <dbReference type="NCBI Taxonomy" id="1076550"/>
    <lineage>
        <taxon>Bacteria</taxon>
        <taxon>Pseudomonadati</taxon>
        <taxon>Pseudomonadota</taxon>
        <taxon>Gammaproteobacteria</taxon>
        <taxon>Enterobacterales</taxon>
        <taxon>Erwiniaceae</taxon>
        <taxon>Pantoea</taxon>
    </lineage>
</organism>
<evidence type="ECO:0000313" key="2">
    <source>
        <dbReference type="EMBL" id="AIR86152.1"/>
    </source>
</evidence>
<keyword evidence="1" id="KW-0472">Membrane</keyword>
<sequence length="71" mass="7527">MIIRMIIILLLFDGGSTEEEHDIAHIASSIKLPASNAGFFLCVVFPVIFCAAAALAARANPGHILMYAPGD</sequence>
<reference evidence="2 3" key="1">
    <citation type="submission" date="2014-09" db="EMBL/GenBank/DDBJ databases">
        <authorList>
            <person name="Chan K.-G."/>
        </authorList>
    </citation>
    <scope>NUCLEOTIDE SEQUENCE [LARGE SCALE GENOMIC DNA]</scope>
    <source>
        <strain evidence="2 3">ND04</strain>
    </source>
</reference>
<dbReference type="Proteomes" id="UP000029495">
    <property type="component" value="Chromosome"/>
</dbReference>
<proteinExistence type="predicted"/>
<keyword evidence="1" id="KW-0812">Transmembrane</keyword>
<name>A0ABM5RJS3_9GAMM</name>
<dbReference type="EMBL" id="CP009454">
    <property type="protein sequence ID" value="AIR86152.1"/>
    <property type="molecule type" value="Genomic_DNA"/>
</dbReference>
<accession>A0ABM5RJS3</accession>